<name>A0ABS7DNB4_9FIRM</name>
<evidence type="ECO:0000313" key="1">
    <source>
        <dbReference type="EMBL" id="MBW7572708.1"/>
    </source>
</evidence>
<gene>
    <name evidence="1" type="ORF">J5W02_07760</name>
</gene>
<protein>
    <recommendedName>
        <fullName evidence="3">DUF2007 domain-containing protein</fullName>
    </recommendedName>
</protein>
<proteinExistence type="predicted"/>
<accession>A0ABS7DNB4</accession>
<keyword evidence="2" id="KW-1185">Reference proteome</keyword>
<evidence type="ECO:0000313" key="2">
    <source>
        <dbReference type="Proteomes" id="UP000719942"/>
    </source>
</evidence>
<dbReference type="EMBL" id="JAGFNZ010000002">
    <property type="protein sequence ID" value="MBW7572708.1"/>
    <property type="molecule type" value="Genomic_DNA"/>
</dbReference>
<dbReference type="RefSeq" id="WP_219965096.1">
    <property type="nucleotide sequence ID" value="NZ_JAGFNZ010000002.1"/>
</dbReference>
<reference evidence="1 2" key="1">
    <citation type="submission" date="2021-03" db="EMBL/GenBank/DDBJ databases">
        <title>Caproiciproducens sp. nov. isolated from feces of cow.</title>
        <authorList>
            <person name="Choi J.-Y."/>
        </authorList>
    </citation>
    <scope>NUCLEOTIDE SEQUENCE [LARGE SCALE GENOMIC DNA]</scope>
    <source>
        <strain evidence="1 2">AGMB10547</strain>
    </source>
</reference>
<evidence type="ECO:0008006" key="3">
    <source>
        <dbReference type="Google" id="ProtNLM"/>
    </source>
</evidence>
<comment type="caution">
    <text evidence="1">The sequence shown here is derived from an EMBL/GenBank/DDBJ whole genome shotgun (WGS) entry which is preliminary data.</text>
</comment>
<organism evidence="1 2">
    <name type="scientific">Caproiciproducens faecalis</name>
    <dbReference type="NCBI Taxonomy" id="2820301"/>
    <lineage>
        <taxon>Bacteria</taxon>
        <taxon>Bacillati</taxon>
        <taxon>Bacillota</taxon>
        <taxon>Clostridia</taxon>
        <taxon>Eubacteriales</taxon>
        <taxon>Acutalibacteraceae</taxon>
        <taxon>Caproiciproducens</taxon>
    </lineage>
</organism>
<sequence>MAVFPWNRREVSLGFSEKEFMDIRQKLHEGGIPCETRIVNAQAGGMRTRLGSFGINREYEYQYYIYVKKCDYEKAAFLLKK</sequence>
<dbReference type="Proteomes" id="UP000719942">
    <property type="component" value="Unassembled WGS sequence"/>
</dbReference>